<dbReference type="PANTHER" id="PTHR48090">
    <property type="entry name" value="UNDECAPRENYL-PHOSPHATE 4-DEOXY-4-FORMAMIDO-L-ARABINOSE TRANSFERASE-RELATED"/>
    <property type="match status" value="1"/>
</dbReference>
<dbReference type="InterPro" id="IPR050256">
    <property type="entry name" value="Glycosyltransferase_2"/>
</dbReference>
<dbReference type="GO" id="GO:0016740">
    <property type="term" value="F:transferase activity"/>
    <property type="evidence" value="ECO:0007669"/>
    <property type="project" value="UniProtKB-KW"/>
</dbReference>
<dbReference type="EMBL" id="VTPS01000001">
    <property type="protein sequence ID" value="TZE83432.1"/>
    <property type="molecule type" value="Genomic_DNA"/>
</dbReference>
<reference evidence="2 3" key="1">
    <citation type="submission" date="2019-08" db="EMBL/GenBank/DDBJ databases">
        <title>Calorimonas adulescens gen. nov., sp. nov., an anaerobic thermophilic bacterium from Sakhalin hot spring.</title>
        <authorList>
            <person name="Khomyakova M.A."/>
            <person name="Merkel A.Y."/>
            <person name="Novikov A."/>
            <person name="Bonch-Osmolovskaya E.A."/>
            <person name="Slobodkin A.I."/>
        </authorList>
    </citation>
    <scope>NUCLEOTIDE SEQUENCE [LARGE SCALE GENOMIC DNA]</scope>
    <source>
        <strain evidence="2 3">A05MB</strain>
    </source>
</reference>
<keyword evidence="2" id="KW-0808">Transferase</keyword>
<dbReference type="RefSeq" id="WP_149544050.1">
    <property type="nucleotide sequence ID" value="NZ_VTPS01000001.1"/>
</dbReference>
<comment type="caution">
    <text evidence="2">The sequence shown here is derived from an EMBL/GenBank/DDBJ whole genome shotgun (WGS) entry which is preliminary data.</text>
</comment>
<dbReference type="Gene3D" id="3.90.550.10">
    <property type="entry name" value="Spore Coat Polysaccharide Biosynthesis Protein SpsA, Chain A"/>
    <property type="match status" value="1"/>
</dbReference>
<dbReference type="InterPro" id="IPR001173">
    <property type="entry name" value="Glyco_trans_2-like"/>
</dbReference>
<dbReference type="PANTHER" id="PTHR48090:SF7">
    <property type="entry name" value="RFBJ PROTEIN"/>
    <property type="match status" value="1"/>
</dbReference>
<name>A0A5D8QFY0_9THEO</name>
<dbReference type="SUPFAM" id="SSF53448">
    <property type="entry name" value="Nucleotide-diphospho-sugar transferases"/>
    <property type="match status" value="1"/>
</dbReference>
<dbReference type="Proteomes" id="UP000322976">
    <property type="component" value="Unassembled WGS sequence"/>
</dbReference>
<dbReference type="CDD" id="cd04179">
    <property type="entry name" value="DPM_DPG-synthase_like"/>
    <property type="match status" value="1"/>
</dbReference>
<feature type="domain" description="Glycosyltransferase 2-like" evidence="1">
    <location>
        <begin position="8"/>
        <end position="162"/>
    </location>
</feature>
<evidence type="ECO:0000313" key="2">
    <source>
        <dbReference type="EMBL" id="TZE83432.1"/>
    </source>
</evidence>
<dbReference type="InterPro" id="IPR029044">
    <property type="entry name" value="Nucleotide-diphossugar_trans"/>
</dbReference>
<dbReference type="Pfam" id="PF00535">
    <property type="entry name" value="Glycos_transf_2"/>
    <property type="match status" value="1"/>
</dbReference>
<gene>
    <name evidence="2" type="ORF">FWJ32_00665</name>
</gene>
<keyword evidence="3" id="KW-1185">Reference proteome</keyword>
<protein>
    <submittedName>
        <fullName evidence="2">Glycosyltransferase family 2 protein</fullName>
    </submittedName>
</protein>
<sequence>MVFLKIGVIIPCYNEGDTIEKTIRSLMETGIFNEIIVVDDGSDDDTSVKAREMGVKCIRLDKNTGKGGAVREGLKAIDSEIVVLIDGDVGESAGEIYKVVMPVMNNAADVAIAAFPKAKKKGGFGLVKGLTRMGIKLLTGKEVHSALSGQRAYKREVLEKLWIPDGYGMEFAMTVEALRNGYRIAEVEVNMTHRVTGRSLRDFLHRGRQFLDIFRALIHEVLR</sequence>
<evidence type="ECO:0000313" key="3">
    <source>
        <dbReference type="Proteomes" id="UP000322976"/>
    </source>
</evidence>
<organism evidence="2 3">
    <name type="scientific">Calorimonas adulescens</name>
    <dbReference type="NCBI Taxonomy" id="2606906"/>
    <lineage>
        <taxon>Bacteria</taxon>
        <taxon>Bacillati</taxon>
        <taxon>Bacillota</taxon>
        <taxon>Clostridia</taxon>
        <taxon>Thermoanaerobacterales</taxon>
        <taxon>Thermoanaerobacteraceae</taxon>
        <taxon>Calorimonas</taxon>
    </lineage>
</organism>
<dbReference type="AlphaFoldDB" id="A0A5D8QFY0"/>
<accession>A0A5D8QFY0</accession>
<proteinExistence type="predicted"/>
<evidence type="ECO:0000259" key="1">
    <source>
        <dbReference type="Pfam" id="PF00535"/>
    </source>
</evidence>